<evidence type="ECO:0000256" key="3">
    <source>
        <dbReference type="ARBA" id="ARBA00023224"/>
    </source>
</evidence>
<dbReference type="PANTHER" id="PTHR32089:SF112">
    <property type="entry name" value="LYSOZYME-LIKE PROTEIN-RELATED"/>
    <property type="match status" value="1"/>
</dbReference>
<evidence type="ECO:0000313" key="10">
    <source>
        <dbReference type="Proteomes" id="UP001596189"/>
    </source>
</evidence>
<evidence type="ECO:0000256" key="4">
    <source>
        <dbReference type="ARBA" id="ARBA00029447"/>
    </source>
</evidence>
<dbReference type="SUPFAM" id="SSF58104">
    <property type="entry name" value="Methyl-accepting chemotaxis protein (MCP) signaling domain"/>
    <property type="match status" value="1"/>
</dbReference>
<keyword evidence="6" id="KW-0472">Membrane</keyword>
<organism evidence="9 10">
    <name type="scientific">Angustibacter luteus</name>
    <dbReference type="NCBI Taxonomy" id="658456"/>
    <lineage>
        <taxon>Bacteria</taxon>
        <taxon>Bacillati</taxon>
        <taxon>Actinomycetota</taxon>
        <taxon>Actinomycetes</taxon>
        <taxon>Kineosporiales</taxon>
        <taxon>Kineosporiaceae</taxon>
    </lineage>
</organism>
<dbReference type="InterPro" id="IPR004090">
    <property type="entry name" value="Chemotax_Me-accpt_rcpt"/>
</dbReference>
<evidence type="ECO:0000256" key="5">
    <source>
        <dbReference type="PROSITE-ProRule" id="PRU00284"/>
    </source>
</evidence>
<dbReference type="EMBL" id="JBHSRD010000001">
    <property type="protein sequence ID" value="MFC6005499.1"/>
    <property type="molecule type" value="Genomic_DNA"/>
</dbReference>
<name>A0ABW1J9L6_9ACTN</name>
<keyword evidence="10" id="KW-1185">Reference proteome</keyword>
<dbReference type="RefSeq" id="WP_345717370.1">
    <property type="nucleotide sequence ID" value="NZ_BAABFP010000006.1"/>
</dbReference>
<keyword evidence="2 6" id="KW-1133">Transmembrane helix</keyword>
<keyword evidence="3 5" id="KW-0807">Transducer</keyword>
<dbReference type="InterPro" id="IPR003660">
    <property type="entry name" value="HAMP_dom"/>
</dbReference>
<dbReference type="Gene3D" id="1.10.287.950">
    <property type="entry name" value="Methyl-accepting chemotaxis protein"/>
    <property type="match status" value="1"/>
</dbReference>
<evidence type="ECO:0000256" key="6">
    <source>
        <dbReference type="SAM" id="Phobius"/>
    </source>
</evidence>
<comment type="caution">
    <text evidence="9">The sequence shown here is derived from an EMBL/GenBank/DDBJ whole genome shotgun (WGS) entry which is preliminary data.</text>
</comment>
<evidence type="ECO:0000259" key="8">
    <source>
        <dbReference type="PROSITE" id="PS50885"/>
    </source>
</evidence>
<dbReference type="Pfam" id="PF00672">
    <property type="entry name" value="HAMP"/>
    <property type="match status" value="1"/>
</dbReference>
<dbReference type="Proteomes" id="UP001596189">
    <property type="component" value="Unassembled WGS sequence"/>
</dbReference>
<dbReference type="InterPro" id="IPR004089">
    <property type="entry name" value="MCPsignal_dom"/>
</dbReference>
<dbReference type="PRINTS" id="PR00260">
    <property type="entry name" value="CHEMTRNSDUCR"/>
</dbReference>
<feature type="transmembrane region" description="Helical" evidence="6">
    <location>
        <begin position="245"/>
        <end position="270"/>
    </location>
</feature>
<dbReference type="PROSITE" id="PS50111">
    <property type="entry name" value="CHEMOTAXIS_TRANSDUC_2"/>
    <property type="match status" value="1"/>
</dbReference>
<feature type="domain" description="HAMP" evidence="8">
    <location>
        <begin position="267"/>
        <end position="319"/>
    </location>
</feature>
<dbReference type="CDD" id="cd06225">
    <property type="entry name" value="HAMP"/>
    <property type="match status" value="1"/>
</dbReference>
<dbReference type="Pfam" id="PF00015">
    <property type="entry name" value="MCPsignal"/>
    <property type="match status" value="1"/>
</dbReference>
<comment type="similarity">
    <text evidence="4">Belongs to the methyl-accepting chemotaxis (MCP) protein family.</text>
</comment>
<feature type="transmembrane region" description="Helical" evidence="6">
    <location>
        <begin position="58"/>
        <end position="85"/>
    </location>
</feature>
<evidence type="ECO:0000313" key="9">
    <source>
        <dbReference type="EMBL" id="MFC6005499.1"/>
    </source>
</evidence>
<evidence type="ECO:0000256" key="1">
    <source>
        <dbReference type="ARBA" id="ARBA00022692"/>
    </source>
</evidence>
<keyword evidence="1 6" id="KW-0812">Transmembrane</keyword>
<dbReference type="PROSITE" id="PS50885">
    <property type="entry name" value="HAMP"/>
    <property type="match status" value="1"/>
</dbReference>
<reference evidence="10" key="1">
    <citation type="journal article" date="2019" name="Int. J. Syst. Evol. Microbiol.">
        <title>The Global Catalogue of Microorganisms (GCM) 10K type strain sequencing project: providing services to taxonomists for standard genome sequencing and annotation.</title>
        <authorList>
            <consortium name="The Broad Institute Genomics Platform"/>
            <consortium name="The Broad Institute Genome Sequencing Center for Infectious Disease"/>
            <person name="Wu L."/>
            <person name="Ma J."/>
        </authorList>
    </citation>
    <scope>NUCLEOTIDE SEQUENCE [LARGE SCALE GENOMIC DNA]</scope>
    <source>
        <strain evidence="10">KACC 14249</strain>
    </source>
</reference>
<accession>A0ABW1J9L6</accession>
<evidence type="ECO:0000256" key="2">
    <source>
        <dbReference type="ARBA" id="ARBA00022989"/>
    </source>
</evidence>
<dbReference type="SMART" id="SM00283">
    <property type="entry name" value="MA"/>
    <property type="match status" value="1"/>
</dbReference>
<dbReference type="SMART" id="SM00304">
    <property type="entry name" value="HAMP"/>
    <property type="match status" value="2"/>
</dbReference>
<protein>
    <submittedName>
        <fullName evidence="9">Methyl-accepting chemotaxis protein</fullName>
    </submittedName>
</protein>
<proteinExistence type="inferred from homology"/>
<sequence>MPRIPRLLRTPAVPVRRSLARAAAGLGRLPRPALRRSALRRSSRPVAGRRGLGLRSKILAVGGVGVLSAVLVGGSAFVALGDLAATTQRLERLQMLSSQLQEVRFANADILGWQASYAWDARRRTPAVALADGSESRANYLKAADSVRNTLAHMPTADMTDDEHAAFNRMSVLWNEFFATDDSIKTMYSLGDAQSVDRAESTILGPERNTYRQILDATDALVISVAKRVDGEVSRATADARRARLVVLVVVGGAGLVVAVAASLVSAGIVRRVGAVRDSLVAMAGGDLTARSAVAGRDEVGQMAAALNEAQESVRVVVEQVVDSVEQVAASSAELSASGEAVAAGAEEASVQAGVVAAAAEQVSHNVQTVAAGSEELGSAIREIAVSANEAARVAADAVTVVESTTASVTQLGSSSVEIGNVVKLITSIAQQTNLLALNATIEAARAGEAGKGFAVVAGEVKELARETAAATGDIARRVASIQTDTVAAVAAVEEIGAIIASINDYQLTIASAVEEQTATTQEMTRNVTQAASGSGEIASNIGGVAAASASTTEALATSRAAVAQLSTMAEQLRARISRFTY</sequence>
<gene>
    <name evidence="9" type="ORF">ACFQDO_00010</name>
</gene>
<dbReference type="PANTHER" id="PTHR32089">
    <property type="entry name" value="METHYL-ACCEPTING CHEMOTAXIS PROTEIN MCPB"/>
    <property type="match status" value="1"/>
</dbReference>
<evidence type="ECO:0000259" key="7">
    <source>
        <dbReference type="PROSITE" id="PS50111"/>
    </source>
</evidence>
<feature type="domain" description="Methyl-accepting transducer" evidence="7">
    <location>
        <begin position="324"/>
        <end position="564"/>
    </location>
</feature>